<dbReference type="Proteomes" id="UP000663505">
    <property type="component" value="Chromosome"/>
</dbReference>
<feature type="transmembrane region" description="Helical" evidence="6">
    <location>
        <begin position="12"/>
        <end position="31"/>
    </location>
</feature>
<keyword evidence="3 6" id="KW-0812">Transmembrane</keyword>
<dbReference type="Gene3D" id="1.20.1740.10">
    <property type="entry name" value="Amino acid/polyamine transporter I"/>
    <property type="match status" value="1"/>
</dbReference>
<feature type="transmembrane region" description="Helical" evidence="6">
    <location>
        <begin position="217"/>
        <end position="239"/>
    </location>
</feature>
<evidence type="ECO:0000256" key="5">
    <source>
        <dbReference type="ARBA" id="ARBA00023136"/>
    </source>
</evidence>
<dbReference type="GO" id="GO:0005886">
    <property type="term" value="C:plasma membrane"/>
    <property type="evidence" value="ECO:0007669"/>
    <property type="project" value="UniProtKB-SubCell"/>
</dbReference>
<keyword evidence="5 6" id="KW-0472">Membrane</keyword>
<dbReference type="InterPro" id="IPR002293">
    <property type="entry name" value="AA/rel_permease1"/>
</dbReference>
<accession>A0A9X7VYY7</accession>
<dbReference type="PIRSF" id="PIRSF006060">
    <property type="entry name" value="AA_transporter"/>
    <property type="match status" value="1"/>
</dbReference>
<dbReference type="PANTHER" id="PTHR42770:SF18">
    <property type="entry name" value="ARGININE_AGMATINE ANTIPORTER"/>
    <property type="match status" value="1"/>
</dbReference>
<evidence type="ECO:0000313" key="8">
    <source>
        <dbReference type="Proteomes" id="UP000663505"/>
    </source>
</evidence>
<evidence type="ECO:0000313" key="7">
    <source>
        <dbReference type="EMBL" id="QSO47145.1"/>
    </source>
</evidence>
<keyword evidence="8" id="KW-1185">Reference proteome</keyword>
<dbReference type="KEGG" id="afx:JZ786_22535"/>
<gene>
    <name evidence="7" type="ORF">JZ786_22535</name>
</gene>
<protein>
    <submittedName>
        <fullName evidence="7">APC family permease</fullName>
    </submittedName>
</protein>
<reference evidence="7 8" key="1">
    <citation type="submission" date="2021-02" db="EMBL/GenBank/DDBJ databases">
        <title>Alicyclobacillus curvatus sp. nov. and Alicyclobacillus mengziensis sp. nov., two acidophilic bacteria isolated from acid mine drainage.</title>
        <authorList>
            <person name="Huang Y."/>
        </authorList>
    </citation>
    <scope>NUCLEOTIDE SEQUENCE [LARGE SCALE GENOMIC DNA]</scope>
    <source>
        <strain evidence="7 8">S30H14</strain>
    </source>
</reference>
<keyword evidence="2" id="KW-1003">Cell membrane</keyword>
<evidence type="ECO:0000256" key="3">
    <source>
        <dbReference type="ARBA" id="ARBA00022692"/>
    </source>
</evidence>
<feature type="transmembrane region" description="Helical" evidence="6">
    <location>
        <begin position="124"/>
        <end position="142"/>
    </location>
</feature>
<dbReference type="RefSeq" id="WP_206656505.1">
    <property type="nucleotide sequence ID" value="NZ_CP071182.1"/>
</dbReference>
<dbReference type="AlphaFoldDB" id="A0A9X7VYY7"/>
<dbReference type="PANTHER" id="PTHR42770">
    <property type="entry name" value="AMINO ACID TRANSPORTER-RELATED"/>
    <property type="match status" value="1"/>
</dbReference>
<evidence type="ECO:0000256" key="2">
    <source>
        <dbReference type="ARBA" id="ARBA00022475"/>
    </source>
</evidence>
<keyword evidence="4 6" id="KW-1133">Transmembrane helix</keyword>
<feature type="transmembrane region" description="Helical" evidence="6">
    <location>
        <begin position="259"/>
        <end position="279"/>
    </location>
</feature>
<feature type="transmembrane region" description="Helical" evidence="6">
    <location>
        <begin position="397"/>
        <end position="414"/>
    </location>
</feature>
<feature type="transmembrane region" description="Helical" evidence="6">
    <location>
        <begin position="149"/>
        <end position="173"/>
    </location>
</feature>
<feature type="transmembrane region" description="Helical" evidence="6">
    <location>
        <begin position="84"/>
        <end position="104"/>
    </location>
</feature>
<evidence type="ECO:0000256" key="1">
    <source>
        <dbReference type="ARBA" id="ARBA00004651"/>
    </source>
</evidence>
<evidence type="ECO:0000256" key="6">
    <source>
        <dbReference type="SAM" id="Phobius"/>
    </source>
</evidence>
<feature type="transmembrane region" description="Helical" evidence="6">
    <location>
        <begin position="316"/>
        <end position="340"/>
    </location>
</feature>
<feature type="transmembrane region" description="Helical" evidence="6">
    <location>
        <begin position="185"/>
        <end position="205"/>
    </location>
</feature>
<organism evidence="7 8">
    <name type="scientific">Alicyclobacillus mengziensis</name>
    <dbReference type="NCBI Taxonomy" id="2931921"/>
    <lineage>
        <taxon>Bacteria</taxon>
        <taxon>Bacillati</taxon>
        <taxon>Bacillota</taxon>
        <taxon>Bacilli</taxon>
        <taxon>Bacillales</taxon>
        <taxon>Alicyclobacillaceae</taxon>
        <taxon>Alicyclobacillus</taxon>
    </lineage>
</organism>
<feature type="transmembrane region" description="Helical" evidence="6">
    <location>
        <begin position="370"/>
        <end position="391"/>
    </location>
</feature>
<dbReference type="InterPro" id="IPR050367">
    <property type="entry name" value="APC_superfamily"/>
</dbReference>
<dbReference type="Pfam" id="PF13520">
    <property type="entry name" value="AA_permease_2"/>
    <property type="match status" value="1"/>
</dbReference>
<sequence>MEENLKKVLRTPEVLLIGVNGVVGGGIFLLPGTVAKLAGNYAIWAYLIAGIIAILIGLSFAEASSMYTKTGGAMVYTEAAMGKTVSFTVGWMSWLTYVAGWAALSNGFVSYLSSLFPSIAPLRTVIIIVVIGLLCILNTFGVKKGSGTIVFFSIAKLIPLLLLIIIGLMHVTGSSTTGVGAIGGHFGQAVLVLIFAYGGFEMAAIPTGEMVNPRKTVSVAVIGTLIGVTLFYMFIQVAASHLDPAIAVAKAPLAAAGKAMFVGGLTVMTIGAVLSIFGTKSGVALAAPRQLYALGRDGGLPRVISAIYPSQQTPVVAIWVTGILVMIAATTGTFNSLVLLNVAARVYEYLAVCVSVVVLRFTARDAERPFRLPFGIVLPVVAAVLCVWLLAQEGGKQLLAALLALVIGLILYTLTRLFQTREPAGDFDS</sequence>
<proteinExistence type="predicted"/>
<dbReference type="EMBL" id="CP071182">
    <property type="protein sequence ID" value="QSO47145.1"/>
    <property type="molecule type" value="Genomic_DNA"/>
</dbReference>
<evidence type="ECO:0000256" key="4">
    <source>
        <dbReference type="ARBA" id="ARBA00022989"/>
    </source>
</evidence>
<comment type="subcellular location">
    <subcellularLocation>
        <location evidence="1">Cell membrane</location>
        <topology evidence="1">Multi-pass membrane protein</topology>
    </subcellularLocation>
</comment>
<name>A0A9X7VYY7_9BACL</name>
<feature type="transmembrane region" description="Helical" evidence="6">
    <location>
        <begin position="43"/>
        <end position="63"/>
    </location>
</feature>
<dbReference type="GO" id="GO:0022857">
    <property type="term" value="F:transmembrane transporter activity"/>
    <property type="evidence" value="ECO:0007669"/>
    <property type="project" value="InterPro"/>
</dbReference>